<evidence type="ECO:0000256" key="1">
    <source>
        <dbReference type="SAM" id="MobiDB-lite"/>
    </source>
</evidence>
<proteinExistence type="predicted"/>
<evidence type="ECO:0000313" key="3">
    <source>
        <dbReference type="Proteomes" id="UP001316803"/>
    </source>
</evidence>
<dbReference type="AlphaFoldDB" id="A0AAN8ETG5"/>
<name>A0AAN8ETG5_9EURO</name>
<gene>
    <name evidence="2" type="ORF">OHC33_005894</name>
</gene>
<reference evidence="2 3" key="1">
    <citation type="submission" date="2022-12" db="EMBL/GenBank/DDBJ databases">
        <title>Genomic features and morphological characterization of a novel Knufia sp. strain isolated from spacecraft assembly facility.</title>
        <authorList>
            <person name="Teixeira M."/>
            <person name="Chander A.M."/>
            <person name="Stajich J.E."/>
            <person name="Venkateswaran K."/>
        </authorList>
    </citation>
    <scope>NUCLEOTIDE SEQUENCE [LARGE SCALE GENOMIC DNA]</scope>
    <source>
        <strain evidence="2 3">FJI-L2-BK-P2</strain>
    </source>
</reference>
<comment type="caution">
    <text evidence="2">The sequence shown here is derived from an EMBL/GenBank/DDBJ whole genome shotgun (WGS) entry which is preliminary data.</text>
</comment>
<sequence length="231" mass="25135">MFKDTRVLGPAGDDGSIPIAQVFDVPKLEFAFKTVETNNGVHHEPFNSLLITTDTIQSEKHLVAKLDLGLLTSEGKEIKNVVSRIGLDSVEKSFILVSKSALEEKLLKCLPEPAGVVMPDTKESPNEELLKAVGSIRDTVDQVLRTAMPRKRSAKSGGGAKSKKVKREKLENSSGQKVKREKSEVIDGSKVVEGKEEDTGEAQSKGLTADDLRGYPVKQEEFEASADDDSE</sequence>
<protein>
    <submittedName>
        <fullName evidence="2">Uncharacterized protein</fullName>
    </submittedName>
</protein>
<dbReference type="Proteomes" id="UP001316803">
    <property type="component" value="Unassembled WGS sequence"/>
</dbReference>
<feature type="compositionally biased region" description="Basic and acidic residues" evidence="1">
    <location>
        <begin position="208"/>
        <end position="221"/>
    </location>
</feature>
<organism evidence="2 3">
    <name type="scientific">Knufia fluminis</name>
    <dbReference type="NCBI Taxonomy" id="191047"/>
    <lineage>
        <taxon>Eukaryota</taxon>
        <taxon>Fungi</taxon>
        <taxon>Dikarya</taxon>
        <taxon>Ascomycota</taxon>
        <taxon>Pezizomycotina</taxon>
        <taxon>Eurotiomycetes</taxon>
        <taxon>Chaetothyriomycetidae</taxon>
        <taxon>Chaetothyriales</taxon>
        <taxon>Trichomeriaceae</taxon>
        <taxon>Knufia</taxon>
    </lineage>
</organism>
<feature type="region of interest" description="Disordered" evidence="1">
    <location>
        <begin position="146"/>
        <end position="231"/>
    </location>
</feature>
<evidence type="ECO:0000313" key="2">
    <source>
        <dbReference type="EMBL" id="KAK5953326.1"/>
    </source>
</evidence>
<accession>A0AAN8ETG5</accession>
<keyword evidence="3" id="KW-1185">Reference proteome</keyword>
<feature type="compositionally biased region" description="Acidic residues" evidence="1">
    <location>
        <begin position="222"/>
        <end position="231"/>
    </location>
</feature>
<feature type="compositionally biased region" description="Basic and acidic residues" evidence="1">
    <location>
        <begin position="181"/>
        <end position="194"/>
    </location>
</feature>
<dbReference type="EMBL" id="JAKLMC020000012">
    <property type="protein sequence ID" value="KAK5953326.1"/>
    <property type="molecule type" value="Genomic_DNA"/>
</dbReference>